<evidence type="ECO:0000259" key="2">
    <source>
        <dbReference type="Pfam" id="PF14378"/>
    </source>
</evidence>
<keyword evidence="1" id="KW-0472">Membrane</keyword>
<dbReference type="Proteomes" id="UP000325273">
    <property type="component" value="Unassembled WGS sequence"/>
</dbReference>
<evidence type="ECO:0000256" key="1">
    <source>
        <dbReference type="SAM" id="Phobius"/>
    </source>
</evidence>
<feature type="transmembrane region" description="Helical" evidence="1">
    <location>
        <begin position="52"/>
        <end position="75"/>
    </location>
</feature>
<feature type="domain" description="Inositolphosphotransferase Aur1/Ipt1" evidence="2">
    <location>
        <begin position="125"/>
        <end position="305"/>
    </location>
</feature>
<dbReference type="RefSeq" id="WP_149669479.1">
    <property type="nucleotide sequence ID" value="NZ_VTUZ01000004.1"/>
</dbReference>
<comment type="caution">
    <text evidence="3">The sequence shown here is derived from an EMBL/GenBank/DDBJ whole genome shotgun (WGS) entry which is preliminary data.</text>
</comment>
<feature type="transmembrane region" description="Helical" evidence="1">
    <location>
        <begin position="290"/>
        <end position="308"/>
    </location>
</feature>
<dbReference type="GO" id="GO:0016020">
    <property type="term" value="C:membrane"/>
    <property type="evidence" value="ECO:0007669"/>
    <property type="project" value="UniProtKB-SubCell"/>
</dbReference>
<dbReference type="Gene3D" id="1.20.144.10">
    <property type="entry name" value="Phosphatidic acid phosphatase type 2/haloperoxidase"/>
    <property type="match status" value="1"/>
</dbReference>
<dbReference type="Pfam" id="PF14378">
    <property type="entry name" value="PAP2_3"/>
    <property type="match status" value="1"/>
</dbReference>
<sequence>MTGIHRKLISRAQTSQLFVSRYFSGCLILVLVTTIDYVWVSVGGYSVHEEGVIGIVRFAMNLIGIAGGLFSLACIRRYAAMTAILRFREAAYTLSWLVLLLCFIASDDLLQYLTVTVNAPLVDESLIRFDNALGFHWLLFYRWVHAHPTLQAALQLAYLSFFVQVLAVPIILGLTGRRSELSEFVLLFMLTGSLLLLISTPIPASSAFLHFGISDPGTASGYSDFNLLRNGKLRVFEMVPSQGLISLPSFHTIVAVLSAYALRHIRKLFPLAVLLNLTMIASTPTQGGHYLADVFAGILLSALTIFIFRRGLRLAPGRIFWGARREDFAVSD</sequence>
<dbReference type="AlphaFoldDB" id="A0A5B0HFD4"/>
<name>A0A5B0HFD4_9BURK</name>
<evidence type="ECO:0000313" key="3">
    <source>
        <dbReference type="EMBL" id="KAA1013797.1"/>
    </source>
</evidence>
<keyword evidence="1" id="KW-0812">Transmembrane</keyword>
<reference evidence="3 4" key="1">
    <citation type="submission" date="2019-08" db="EMBL/GenBank/DDBJ databases">
        <title>Paraburkholderia sp. DCY113.</title>
        <authorList>
            <person name="Kang J."/>
        </authorList>
    </citation>
    <scope>NUCLEOTIDE SEQUENCE [LARGE SCALE GENOMIC DNA]</scope>
    <source>
        <strain evidence="3 4">DCY113</strain>
    </source>
</reference>
<evidence type="ECO:0000313" key="4">
    <source>
        <dbReference type="Proteomes" id="UP000325273"/>
    </source>
</evidence>
<protein>
    <submittedName>
        <fullName evidence="3">Phosphatase PAP2 family protein</fullName>
    </submittedName>
</protein>
<feature type="transmembrane region" description="Helical" evidence="1">
    <location>
        <begin position="21"/>
        <end position="40"/>
    </location>
</feature>
<proteinExistence type="predicted"/>
<feature type="transmembrane region" description="Helical" evidence="1">
    <location>
        <begin position="268"/>
        <end position="284"/>
    </location>
</feature>
<dbReference type="InterPro" id="IPR026841">
    <property type="entry name" value="Aur1/Ipt1"/>
</dbReference>
<keyword evidence="4" id="KW-1185">Reference proteome</keyword>
<organism evidence="3 4">
    <name type="scientific">Paraburkholderia panacisoli</name>
    <dbReference type="NCBI Taxonomy" id="2603818"/>
    <lineage>
        <taxon>Bacteria</taxon>
        <taxon>Pseudomonadati</taxon>
        <taxon>Pseudomonadota</taxon>
        <taxon>Betaproteobacteria</taxon>
        <taxon>Burkholderiales</taxon>
        <taxon>Burkholderiaceae</taxon>
        <taxon>Paraburkholderia</taxon>
    </lineage>
</organism>
<dbReference type="EMBL" id="VTUZ01000004">
    <property type="protein sequence ID" value="KAA1013797.1"/>
    <property type="molecule type" value="Genomic_DNA"/>
</dbReference>
<feature type="transmembrane region" description="Helical" evidence="1">
    <location>
        <begin position="243"/>
        <end position="261"/>
    </location>
</feature>
<gene>
    <name evidence="3" type="ORF">FVF58_08680</name>
</gene>
<accession>A0A5B0HFD4</accession>
<keyword evidence="1" id="KW-1133">Transmembrane helix</keyword>
<feature type="transmembrane region" description="Helical" evidence="1">
    <location>
        <begin position="152"/>
        <end position="172"/>
    </location>
</feature>
<feature type="transmembrane region" description="Helical" evidence="1">
    <location>
        <begin position="184"/>
        <end position="202"/>
    </location>
</feature>